<accession>A0A0R2F4J5</accession>
<feature type="transmembrane region" description="Helical" evidence="9">
    <location>
        <begin position="58"/>
        <end position="79"/>
    </location>
</feature>
<dbReference type="PANTHER" id="PTHR33989">
    <property type="match status" value="1"/>
</dbReference>
<dbReference type="GO" id="GO:0005886">
    <property type="term" value="C:plasma membrane"/>
    <property type="evidence" value="ECO:0007669"/>
    <property type="project" value="UniProtKB-SubCell"/>
</dbReference>
<keyword evidence="7 8" id="KW-0472">Membrane</keyword>
<protein>
    <recommendedName>
        <fullName evidence="8">Permease IIC component</fullName>
    </recommendedName>
</protein>
<comment type="subcellular location">
    <subcellularLocation>
        <location evidence="1">Cell membrane</location>
        <topology evidence="1">Multi-pass membrane protein</topology>
    </subcellularLocation>
</comment>
<evidence type="ECO:0000256" key="5">
    <source>
        <dbReference type="ARBA" id="ARBA00022692"/>
    </source>
</evidence>
<dbReference type="InterPro" id="IPR003352">
    <property type="entry name" value="PTS_EIIC"/>
</dbReference>
<dbReference type="Pfam" id="PF02378">
    <property type="entry name" value="PTS_EIIC"/>
    <property type="match status" value="1"/>
</dbReference>
<feature type="transmembrane region" description="Helical" evidence="9">
    <location>
        <begin position="115"/>
        <end position="136"/>
    </location>
</feature>
<dbReference type="InterPro" id="IPR004501">
    <property type="entry name" value="PTS_EIIC_3"/>
</dbReference>
<dbReference type="GO" id="GO:0008982">
    <property type="term" value="F:protein-N(PI)-phosphohistidine-sugar phosphotransferase activity"/>
    <property type="evidence" value="ECO:0007669"/>
    <property type="project" value="UniProtKB-UniRule"/>
</dbReference>
<feature type="transmembrane region" description="Helical" evidence="9">
    <location>
        <begin position="86"/>
        <end position="103"/>
    </location>
</feature>
<reference evidence="11 12" key="1">
    <citation type="journal article" date="2015" name="Genome Announc.">
        <title>Expanding the biotechnology potential of lactobacilli through comparative genomics of 213 strains and associated genera.</title>
        <authorList>
            <person name="Sun Z."/>
            <person name="Harris H.M."/>
            <person name="McCann A."/>
            <person name="Guo C."/>
            <person name="Argimon S."/>
            <person name="Zhang W."/>
            <person name="Yang X."/>
            <person name="Jeffery I.B."/>
            <person name="Cooney J.C."/>
            <person name="Kagawa T.F."/>
            <person name="Liu W."/>
            <person name="Song Y."/>
            <person name="Salvetti E."/>
            <person name="Wrobel A."/>
            <person name="Rasinkangas P."/>
            <person name="Parkhill J."/>
            <person name="Rea M.C."/>
            <person name="O'Sullivan O."/>
            <person name="Ritari J."/>
            <person name="Douillard F.P."/>
            <person name="Paul Ross R."/>
            <person name="Yang R."/>
            <person name="Briner A.E."/>
            <person name="Felis G.E."/>
            <person name="de Vos W.M."/>
            <person name="Barrangou R."/>
            <person name="Klaenhammer T.R."/>
            <person name="Caufield P.W."/>
            <person name="Cui Y."/>
            <person name="Zhang H."/>
            <person name="O'Toole P.W."/>
        </authorList>
    </citation>
    <scope>NUCLEOTIDE SEQUENCE [LARGE SCALE GENOMIC DNA]</scope>
    <source>
        <strain evidence="11 12">DSM 22697</strain>
    </source>
</reference>
<keyword evidence="6 9" id="KW-1133">Transmembrane helix</keyword>
<evidence type="ECO:0000256" key="7">
    <source>
        <dbReference type="ARBA" id="ARBA00023136"/>
    </source>
</evidence>
<evidence type="ECO:0000256" key="2">
    <source>
        <dbReference type="ARBA" id="ARBA00022448"/>
    </source>
</evidence>
<dbReference type="GO" id="GO:1901264">
    <property type="term" value="P:carbohydrate derivative transport"/>
    <property type="evidence" value="ECO:0007669"/>
    <property type="project" value="TreeGrafter"/>
</dbReference>
<keyword evidence="4 8" id="KW-0762">Sugar transport</keyword>
<feature type="transmembrane region" description="Helical" evidence="9">
    <location>
        <begin position="148"/>
        <end position="167"/>
    </location>
</feature>
<feature type="transmembrane region" description="Helical" evidence="9">
    <location>
        <begin position="299"/>
        <end position="321"/>
    </location>
</feature>
<keyword evidence="3 8" id="KW-1003">Cell membrane</keyword>
<dbReference type="OrthoDB" id="1550290at2"/>
<dbReference type="NCBIfam" id="TIGR00410">
    <property type="entry name" value="lacE"/>
    <property type="match status" value="1"/>
</dbReference>
<evidence type="ECO:0000256" key="3">
    <source>
        <dbReference type="ARBA" id="ARBA00022475"/>
    </source>
</evidence>
<comment type="caution">
    <text evidence="11">The sequence shown here is derived from an EMBL/GenBank/DDBJ whole genome shotgun (WGS) entry which is preliminary data.</text>
</comment>
<dbReference type="PROSITE" id="PS51105">
    <property type="entry name" value="PTS_EIIC_TYPE_3"/>
    <property type="match status" value="1"/>
</dbReference>
<gene>
    <name evidence="11" type="ORF">FC75_GL001807</name>
</gene>
<keyword evidence="2 8" id="KW-0813">Transport</keyword>
<dbReference type="STRING" id="1423730.FC75_GL001807"/>
<dbReference type="PANTHER" id="PTHR33989:SF4">
    <property type="entry name" value="PTS SYSTEM N,N'-DIACETYLCHITOBIOSE-SPECIFIC EIIC COMPONENT"/>
    <property type="match status" value="1"/>
</dbReference>
<dbReference type="RefSeq" id="WP_054666246.1">
    <property type="nucleotide sequence ID" value="NZ_AYZJ01000033.1"/>
</dbReference>
<comment type="function">
    <text evidence="8">The phosphoenolpyruvate-dependent sugar phosphotransferase system (PTS), a major carbohydrate active -transport system, catalyzes the phosphorylation of incoming sugar substrates concomitant with their translocation across the cell membrane.</text>
</comment>
<dbReference type="InterPro" id="IPR051088">
    <property type="entry name" value="PTS_Sugar-EIIC/EIIB"/>
</dbReference>
<feature type="transmembrane region" description="Helical" evidence="9">
    <location>
        <begin position="31"/>
        <end position="52"/>
    </location>
</feature>
<keyword evidence="5 9" id="KW-0812">Transmembrane</keyword>
<dbReference type="PATRIC" id="fig|1423730.4.peg.1882"/>
<evidence type="ECO:0000313" key="12">
    <source>
        <dbReference type="Proteomes" id="UP000050865"/>
    </source>
</evidence>
<feature type="transmembrane region" description="Helical" evidence="9">
    <location>
        <begin position="187"/>
        <end position="209"/>
    </location>
</feature>
<sequence>MADSKQGGFNGVIEKYLMPVATKLAQFKPLIAIRDGITVTMPLIIVGSFFMILANFPVAAWTAWIGAVAVHGVTLLSVFTKITNGSFGLLGLIGCFGIAASYAEQHKTDGKSAGIIAVASYFVVTPSIFTGAKVPAEGMPYDFLGSKGLFVGIIIGLVTGGVFQWFINHDIQVHMPDTVPPAIGKSFSALIPGFAIITFWGAIYAIFAWTGLGNIHLLIMNILSKPLGLLGDTLGGTLVVTFLNSAFWFVGIHGANVVDNIFQPIWLMNSGANLKLAQAGKLTLAHGAHIITEPFVDNFVFMGGGGATIGLVLGIGILVLMHRSSKQLETLAPLTIVPGLFNINEPTMFGMPIVLNTTLIIPFILAPMWNTIITYFAMASGLVPLTTGTMVSWTMPPIISGFLTTNSFAGSLVQLFNIVIDILIYLPFLFVVNRTQKTQEAGEAAKQAA</sequence>
<evidence type="ECO:0000256" key="6">
    <source>
        <dbReference type="ARBA" id="ARBA00022989"/>
    </source>
</evidence>
<proteinExistence type="predicted"/>
<evidence type="ECO:0000313" key="11">
    <source>
        <dbReference type="EMBL" id="KRN22411.1"/>
    </source>
</evidence>
<dbReference type="InterPro" id="IPR004796">
    <property type="entry name" value="PTS_IIC_cello"/>
</dbReference>
<dbReference type="Proteomes" id="UP000050865">
    <property type="component" value="Unassembled WGS sequence"/>
</dbReference>
<evidence type="ECO:0000256" key="4">
    <source>
        <dbReference type="ARBA" id="ARBA00022597"/>
    </source>
</evidence>
<name>A0A0R2F4J5_9LACO</name>
<dbReference type="AlphaFoldDB" id="A0A0R2F4J5"/>
<evidence type="ECO:0000259" key="10">
    <source>
        <dbReference type="PROSITE" id="PS51105"/>
    </source>
</evidence>
<feature type="transmembrane region" description="Helical" evidence="9">
    <location>
        <begin position="373"/>
        <end position="393"/>
    </location>
</feature>
<feature type="domain" description="PTS EIIC type-3" evidence="10">
    <location>
        <begin position="13"/>
        <end position="428"/>
    </location>
</feature>
<evidence type="ECO:0000256" key="8">
    <source>
        <dbReference type="PIRNR" id="PIRNR006351"/>
    </source>
</evidence>
<feature type="transmembrane region" description="Helical" evidence="9">
    <location>
        <begin position="349"/>
        <end position="366"/>
    </location>
</feature>
<feature type="transmembrane region" description="Helical" evidence="9">
    <location>
        <begin position="413"/>
        <end position="432"/>
    </location>
</feature>
<dbReference type="EMBL" id="AYZJ01000033">
    <property type="protein sequence ID" value="KRN22411.1"/>
    <property type="molecule type" value="Genomic_DNA"/>
</dbReference>
<evidence type="ECO:0000256" key="1">
    <source>
        <dbReference type="ARBA" id="ARBA00004651"/>
    </source>
</evidence>
<organism evidence="11 12">
    <name type="scientific">Lacticaseibacillus camelliae DSM 22697 = JCM 13995</name>
    <dbReference type="NCBI Taxonomy" id="1423730"/>
    <lineage>
        <taxon>Bacteria</taxon>
        <taxon>Bacillati</taxon>
        <taxon>Bacillota</taxon>
        <taxon>Bacilli</taxon>
        <taxon>Lactobacillales</taxon>
        <taxon>Lactobacillaceae</taxon>
        <taxon>Lacticaseibacillus</taxon>
    </lineage>
</organism>
<keyword evidence="12" id="KW-1185">Reference proteome</keyword>
<dbReference type="PIRSF" id="PIRSF006351">
    <property type="entry name" value="PTS_EIIC-Cellobiose"/>
    <property type="match status" value="1"/>
</dbReference>
<dbReference type="GO" id="GO:0009401">
    <property type="term" value="P:phosphoenolpyruvate-dependent sugar phosphotransferase system"/>
    <property type="evidence" value="ECO:0007669"/>
    <property type="project" value="InterPro"/>
</dbReference>
<evidence type="ECO:0000256" key="9">
    <source>
        <dbReference type="SAM" id="Phobius"/>
    </source>
</evidence>